<dbReference type="HAMAP" id="MF_01554_B">
    <property type="entry name" value="GlmM_B"/>
    <property type="match status" value="1"/>
</dbReference>
<feature type="binding site" evidence="9">
    <location>
        <position position="242"/>
    </location>
    <ligand>
        <name>Mg(2+)</name>
        <dbReference type="ChEBI" id="CHEBI:18420"/>
    </ligand>
</feature>
<feature type="active site" description="Phosphoserine intermediate" evidence="9">
    <location>
        <position position="103"/>
    </location>
</feature>
<dbReference type="InterPro" id="IPR005841">
    <property type="entry name" value="Alpha-D-phosphohexomutase_SF"/>
</dbReference>
<dbReference type="InterPro" id="IPR036900">
    <property type="entry name" value="A-D-PHexomutase_C_sf"/>
</dbReference>
<keyword evidence="2 9" id="KW-0597">Phosphoprotein</keyword>
<comment type="caution">
    <text evidence="14">The sequence shown here is derived from an EMBL/GenBank/DDBJ whole genome shotgun (WGS) entry which is preliminary data.</text>
</comment>
<evidence type="ECO:0000259" key="13">
    <source>
        <dbReference type="Pfam" id="PF02880"/>
    </source>
</evidence>
<evidence type="ECO:0000256" key="1">
    <source>
        <dbReference type="ARBA" id="ARBA00010231"/>
    </source>
</evidence>
<dbReference type="SUPFAM" id="SSF53738">
    <property type="entry name" value="Phosphoglucomutase, first 3 domains"/>
    <property type="match status" value="3"/>
</dbReference>
<evidence type="ECO:0000259" key="10">
    <source>
        <dbReference type="Pfam" id="PF00408"/>
    </source>
</evidence>
<feature type="modified residue" description="Phosphoserine" evidence="9">
    <location>
        <position position="103"/>
    </location>
</feature>
<evidence type="ECO:0000256" key="3">
    <source>
        <dbReference type="ARBA" id="ARBA00022723"/>
    </source>
</evidence>
<dbReference type="EC" id="5.4.2.10" evidence="7 9"/>
<keyword evidence="5 9" id="KW-0413">Isomerase</keyword>
<dbReference type="NCBIfam" id="TIGR01455">
    <property type="entry name" value="glmM"/>
    <property type="match status" value="1"/>
</dbReference>
<dbReference type="OrthoDB" id="9803322at2"/>
<dbReference type="FunFam" id="3.40.120.10:FF:000001">
    <property type="entry name" value="Phosphoglucosamine mutase"/>
    <property type="match status" value="1"/>
</dbReference>
<dbReference type="Pfam" id="PF00408">
    <property type="entry name" value="PGM_PMM_IV"/>
    <property type="match status" value="1"/>
</dbReference>
<dbReference type="GO" id="GO:0000287">
    <property type="term" value="F:magnesium ion binding"/>
    <property type="evidence" value="ECO:0007669"/>
    <property type="project" value="UniProtKB-UniRule"/>
</dbReference>
<dbReference type="RefSeq" id="WP_104121336.1">
    <property type="nucleotide sequence ID" value="NZ_PRKW01000004.1"/>
</dbReference>
<dbReference type="InterPro" id="IPR005843">
    <property type="entry name" value="A-D-PHexomutase_C"/>
</dbReference>
<dbReference type="GO" id="GO:0005829">
    <property type="term" value="C:cytosol"/>
    <property type="evidence" value="ECO:0007669"/>
    <property type="project" value="TreeGrafter"/>
</dbReference>
<gene>
    <name evidence="9" type="primary">glmM</name>
    <name evidence="14" type="ORF">C4K88_09050</name>
</gene>
<feature type="domain" description="Alpha-D-phosphohexomutase alpha/beta/alpha" evidence="12">
    <location>
        <begin position="158"/>
        <end position="253"/>
    </location>
</feature>
<dbReference type="PANTHER" id="PTHR42946">
    <property type="entry name" value="PHOSPHOHEXOSE MUTASE"/>
    <property type="match status" value="1"/>
</dbReference>
<dbReference type="Proteomes" id="UP000239297">
    <property type="component" value="Unassembled WGS sequence"/>
</dbReference>
<dbReference type="GO" id="GO:0008966">
    <property type="term" value="F:phosphoglucosamine mutase activity"/>
    <property type="evidence" value="ECO:0007669"/>
    <property type="project" value="UniProtKB-UniRule"/>
</dbReference>
<keyword evidence="3 9" id="KW-0479">Metal-binding</keyword>
<feature type="binding site" evidence="9">
    <location>
        <position position="240"/>
    </location>
    <ligand>
        <name>Mg(2+)</name>
        <dbReference type="ChEBI" id="CHEBI:18420"/>
    </ligand>
</feature>
<dbReference type="InterPro" id="IPR006352">
    <property type="entry name" value="GlmM_bact"/>
</dbReference>
<evidence type="ECO:0000256" key="4">
    <source>
        <dbReference type="ARBA" id="ARBA00022842"/>
    </source>
</evidence>
<feature type="binding site" evidence="9">
    <location>
        <position position="244"/>
    </location>
    <ligand>
        <name>Mg(2+)</name>
        <dbReference type="ChEBI" id="CHEBI:18420"/>
    </ligand>
</feature>
<comment type="catalytic activity">
    <reaction evidence="6 9">
        <text>alpha-D-glucosamine 1-phosphate = D-glucosamine 6-phosphate</text>
        <dbReference type="Rhea" id="RHEA:23424"/>
        <dbReference type="ChEBI" id="CHEBI:58516"/>
        <dbReference type="ChEBI" id="CHEBI:58725"/>
        <dbReference type="EC" id="5.4.2.10"/>
    </reaction>
</comment>
<keyword evidence="15" id="KW-1185">Reference proteome</keyword>
<evidence type="ECO:0000259" key="11">
    <source>
        <dbReference type="Pfam" id="PF02878"/>
    </source>
</evidence>
<dbReference type="GO" id="GO:0005975">
    <property type="term" value="P:carbohydrate metabolic process"/>
    <property type="evidence" value="ECO:0007669"/>
    <property type="project" value="InterPro"/>
</dbReference>
<evidence type="ECO:0000256" key="7">
    <source>
        <dbReference type="ARBA" id="ARBA00066330"/>
    </source>
</evidence>
<dbReference type="EMBL" id="PRKW01000004">
    <property type="protein sequence ID" value="PPB48879.1"/>
    <property type="molecule type" value="Genomic_DNA"/>
</dbReference>
<feature type="domain" description="Alpha-D-phosphohexomutase C-terminal" evidence="10">
    <location>
        <begin position="373"/>
        <end position="438"/>
    </location>
</feature>
<dbReference type="Pfam" id="PF02878">
    <property type="entry name" value="PGM_PMM_I"/>
    <property type="match status" value="1"/>
</dbReference>
<dbReference type="AlphaFoldDB" id="A0A2S5IWE6"/>
<comment type="function">
    <text evidence="9">Catalyzes the conversion of glucosamine-6-phosphate to glucosamine-1-phosphate.</text>
</comment>
<dbReference type="PANTHER" id="PTHR42946:SF1">
    <property type="entry name" value="PHOSPHOGLUCOMUTASE (ALPHA-D-GLUCOSE-1,6-BISPHOSPHATE-DEPENDENT)"/>
    <property type="match status" value="1"/>
</dbReference>
<dbReference type="Pfam" id="PF02880">
    <property type="entry name" value="PGM_PMM_III"/>
    <property type="match status" value="1"/>
</dbReference>
<dbReference type="FunFam" id="3.40.120.10:FF:000002">
    <property type="entry name" value="Phosphoglucosamine mutase"/>
    <property type="match status" value="1"/>
</dbReference>
<dbReference type="Gene3D" id="3.30.310.50">
    <property type="entry name" value="Alpha-D-phosphohexomutase, C-terminal domain"/>
    <property type="match status" value="1"/>
</dbReference>
<dbReference type="CDD" id="cd05802">
    <property type="entry name" value="GlmM"/>
    <property type="match status" value="1"/>
</dbReference>
<dbReference type="InterPro" id="IPR005845">
    <property type="entry name" value="A-D-PHexomutase_a/b/a-II"/>
</dbReference>
<comment type="similarity">
    <text evidence="1 9">Belongs to the phosphohexose mutase family.</text>
</comment>
<dbReference type="InterPro" id="IPR016055">
    <property type="entry name" value="A-D-PHexomutase_a/b/a-I/II/III"/>
</dbReference>
<proteinExistence type="inferred from homology"/>
<evidence type="ECO:0000256" key="8">
    <source>
        <dbReference type="ARBA" id="ARBA00068193"/>
    </source>
</evidence>
<feature type="domain" description="Alpha-D-phosphohexomutase alpha/beta/alpha" evidence="13">
    <location>
        <begin position="257"/>
        <end position="368"/>
    </location>
</feature>
<dbReference type="GO" id="GO:0006048">
    <property type="term" value="P:UDP-N-acetylglucosamine biosynthetic process"/>
    <property type="evidence" value="ECO:0007669"/>
    <property type="project" value="TreeGrafter"/>
</dbReference>
<comment type="PTM">
    <text evidence="9">Activated by phosphorylation.</text>
</comment>
<evidence type="ECO:0000256" key="6">
    <source>
        <dbReference type="ARBA" id="ARBA00050364"/>
    </source>
</evidence>
<evidence type="ECO:0000259" key="12">
    <source>
        <dbReference type="Pfam" id="PF02879"/>
    </source>
</evidence>
<protein>
    <recommendedName>
        <fullName evidence="8 9">Phosphoglucosamine mutase</fullName>
        <ecNumber evidence="7 9">5.4.2.10</ecNumber>
    </recommendedName>
</protein>
<dbReference type="GO" id="GO:0009252">
    <property type="term" value="P:peptidoglycan biosynthetic process"/>
    <property type="evidence" value="ECO:0007669"/>
    <property type="project" value="TreeGrafter"/>
</dbReference>
<name>A0A2S5IWE6_9MICC</name>
<dbReference type="Pfam" id="PF02879">
    <property type="entry name" value="PGM_PMM_II"/>
    <property type="match status" value="1"/>
</dbReference>
<keyword evidence="4 9" id="KW-0460">Magnesium</keyword>
<evidence type="ECO:0000313" key="15">
    <source>
        <dbReference type="Proteomes" id="UP000239297"/>
    </source>
</evidence>
<feature type="binding site" description="via phosphate group" evidence="9">
    <location>
        <position position="103"/>
    </location>
    <ligand>
        <name>Mg(2+)</name>
        <dbReference type="ChEBI" id="CHEBI:18420"/>
    </ligand>
</feature>
<dbReference type="InterPro" id="IPR050060">
    <property type="entry name" value="Phosphoglucosamine_mutase"/>
</dbReference>
<dbReference type="InterPro" id="IPR005844">
    <property type="entry name" value="A-D-PHexomutase_a/b/a-I"/>
</dbReference>
<reference evidence="14 15" key="1">
    <citation type="journal article" date="2014" name="Int. J. Syst. Evol. Microbiol.">
        <title>Arthrobacter pityocampae sp. nov., isolated from Thaumetopoea pityocampa (Lep., Thaumetopoeidae).</title>
        <authorList>
            <person name="Ince I.A."/>
            <person name="Demirbag Z."/>
            <person name="Kati H."/>
        </authorList>
    </citation>
    <scope>NUCLEOTIDE SEQUENCE [LARGE SCALE GENOMIC DNA]</scope>
    <source>
        <strain evidence="14 15">Tp2</strain>
    </source>
</reference>
<dbReference type="SUPFAM" id="SSF55957">
    <property type="entry name" value="Phosphoglucomutase, C-terminal domain"/>
    <property type="match status" value="1"/>
</dbReference>
<evidence type="ECO:0000256" key="9">
    <source>
        <dbReference type="HAMAP-Rule" id="MF_01554"/>
    </source>
</evidence>
<evidence type="ECO:0000256" key="2">
    <source>
        <dbReference type="ARBA" id="ARBA00022553"/>
    </source>
</evidence>
<dbReference type="Gene3D" id="3.40.120.10">
    <property type="entry name" value="Alpha-D-Glucose-1,6-Bisphosphate, subunit A, domain 3"/>
    <property type="match status" value="3"/>
</dbReference>
<evidence type="ECO:0000313" key="14">
    <source>
        <dbReference type="EMBL" id="PPB48879.1"/>
    </source>
</evidence>
<dbReference type="InterPro" id="IPR005846">
    <property type="entry name" value="A-D-PHexomutase_a/b/a-III"/>
</dbReference>
<organism evidence="14 15">
    <name type="scientific">Arthrobacter pityocampae</name>
    <dbReference type="NCBI Taxonomy" id="547334"/>
    <lineage>
        <taxon>Bacteria</taxon>
        <taxon>Bacillati</taxon>
        <taxon>Actinomycetota</taxon>
        <taxon>Actinomycetes</taxon>
        <taxon>Micrococcales</taxon>
        <taxon>Micrococcaceae</taxon>
        <taxon>Arthrobacter</taxon>
    </lineage>
</organism>
<dbReference type="PRINTS" id="PR00509">
    <property type="entry name" value="PGMPMM"/>
</dbReference>
<comment type="cofactor">
    <cofactor evidence="9">
        <name>Mg(2+)</name>
        <dbReference type="ChEBI" id="CHEBI:18420"/>
    </cofactor>
    <text evidence="9">Binds 1 Mg(2+) ion per subunit.</text>
</comment>
<evidence type="ECO:0000256" key="5">
    <source>
        <dbReference type="ARBA" id="ARBA00023235"/>
    </source>
</evidence>
<dbReference type="GO" id="GO:0004615">
    <property type="term" value="F:phosphomannomutase activity"/>
    <property type="evidence" value="ECO:0007669"/>
    <property type="project" value="TreeGrafter"/>
</dbReference>
<sequence length="451" mass="46585">MSKLFGTDGVRGLANGLITAELSLQLAQAAAVVLGHNASDGRRPTAVIARDPRISGEFIAAAVEAGLASSGVDVYDAGVLPTPAAAFLVADLGADFGVMISASHNAAPDNGIKFLARGGNKLSDALEDAIEEEMARPRLRPVAGDVGRIQRFADAEDRYVVHLLKTLPHRLEGLKVVLDCAHGAASGCSPEVFRDAGADIVVIGADPDGVNINDGYGSTHLEKLQAAVLEHGAHLGIAHDGDADRCLAVDHEGTVVDGDQIMAVMALAMKDAGKLKDDTLVATVMSNLGLKIALRASGITIRETGVGDRYVLEAMRDGGYSLGGEQSGHVIFAEYATTGDGVLTGLQLASRMAGTGQSLKELAAVMTKLPQVLINVKGVDRTAANTDEGVQDAVREAEAVLGETGRVLLRPSGTEPVVRVMVEAADVATAQSIAEGLAATVEKRLSLEAVA</sequence>
<feature type="domain" description="Alpha-D-phosphohexomutase alpha/beta/alpha" evidence="11">
    <location>
        <begin position="3"/>
        <end position="136"/>
    </location>
</feature>
<accession>A0A2S5IWE6</accession>
<dbReference type="FunFam" id="3.30.310.50:FF:000001">
    <property type="entry name" value="Phosphoglucosamine mutase"/>
    <property type="match status" value="1"/>
</dbReference>